<comment type="caution">
    <text evidence="2">The sequence shown here is derived from an EMBL/GenBank/DDBJ whole genome shotgun (WGS) entry which is preliminary data.</text>
</comment>
<feature type="compositionally biased region" description="Acidic residues" evidence="1">
    <location>
        <begin position="69"/>
        <end position="78"/>
    </location>
</feature>
<gene>
    <name evidence="2" type="ORF">CEURO_LOCUS16891</name>
</gene>
<feature type="region of interest" description="Disordered" evidence="1">
    <location>
        <begin position="1"/>
        <end position="23"/>
    </location>
</feature>
<evidence type="ECO:0000256" key="1">
    <source>
        <dbReference type="SAM" id="MobiDB-lite"/>
    </source>
</evidence>
<proteinExistence type="predicted"/>
<dbReference type="AlphaFoldDB" id="A0A9P0ZL05"/>
<evidence type="ECO:0000313" key="2">
    <source>
        <dbReference type="EMBL" id="CAH9105427.1"/>
    </source>
</evidence>
<feature type="region of interest" description="Disordered" evidence="1">
    <location>
        <begin position="59"/>
        <end position="78"/>
    </location>
</feature>
<evidence type="ECO:0000313" key="3">
    <source>
        <dbReference type="Proteomes" id="UP001152484"/>
    </source>
</evidence>
<sequence>MLLKRGYGCGGAQTEEENSSAESEYGGCVVAEGTAPENCRVDTTAGEGVEEEIINAVADDDWDSKGGSAEDETAGTEEAAADVEAIVDCYAEGMIEQRERKNRVFSRLLIPCEIIWEKVLQ</sequence>
<name>A0A9P0ZL05_CUSEU</name>
<organism evidence="2 3">
    <name type="scientific">Cuscuta europaea</name>
    <name type="common">European dodder</name>
    <dbReference type="NCBI Taxonomy" id="41803"/>
    <lineage>
        <taxon>Eukaryota</taxon>
        <taxon>Viridiplantae</taxon>
        <taxon>Streptophyta</taxon>
        <taxon>Embryophyta</taxon>
        <taxon>Tracheophyta</taxon>
        <taxon>Spermatophyta</taxon>
        <taxon>Magnoliopsida</taxon>
        <taxon>eudicotyledons</taxon>
        <taxon>Gunneridae</taxon>
        <taxon>Pentapetalae</taxon>
        <taxon>asterids</taxon>
        <taxon>lamiids</taxon>
        <taxon>Solanales</taxon>
        <taxon>Convolvulaceae</taxon>
        <taxon>Cuscuteae</taxon>
        <taxon>Cuscuta</taxon>
        <taxon>Cuscuta subgen. Cuscuta</taxon>
    </lineage>
</organism>
<protein>
    <submittedName>
        <fullName evidence="2">Uncharacterized protein</fullName>
    </submittedName>
</protein>
<dbReference type="Proteomes" id="UP001152484">
    <property type="component" value="Unassembled WGS sequence"/>
</dbReference>
<accession>A0A9P0ZL05</accession>
<reference evidence="2" key="1">
    <citation type="submission" date="2022-07" db="EMBL/GenBank/DDBJ databases">
        <authorList>
            <person name="Macas J."/>
            <person name="Novak P."/>
            <person name="Neumann P."/>
        </authorList>
    </citation>
    <scope>NUCLEOTIDE SEQUENCE</scope>
</reference>
<dbReference type="EMBL" id="CAMAPE010000048">
    <property type="protein sequence ID" value="CAH9105427.1"/>
    <property type="molecule type" value="Genomic_DNA"/>
</dbReference>
<keyword evidence="3" id="KW-1185">Reference proteome</keyword>